<keyword evidence="2" id="KW-0805">Transcription regulation</keyword>
<keyword evidence="7" id="KW-0472">Membrane</keyword>
<reference evidence="9 10" key="1">
    <citation type="submission" date="2024-03" db="EMBL/GenBank/DDBJ databases">
        <title>A high-quality draft genome sequence of Diaporthe vaccinii, a causative agent of upright dieback and viscid rot disease in cranberry plants.</title>
        <authorList>
            <person name="Sarrasin M."/>
            <person name="Lang B.F."/>
            <person name="Burger G."/>
        </authorList>
    </citation>
    <scope>NUCLEOTIDE SEQUENCE [LARGE SCALE GENOMIC DNA]</scope>
    <source>
        <strain evidence="9 10">IS7</strain>
    </source>
</reference>
<evidence type="ECO:0000256" key="5">
    <source>
        <dbReference type="ARBA" id="ARBA00023242"/>
    </source>
</evidence>
<dbReference type="CDD" id="cd12148">
    <property type="entry name" value="fungal_TF_MHR"/>
    <property type="match status" value="1"/>
</dbReference>
<keyword evidence="4" id="KW-0804">Transcription</keyword>
<feature type="region of interest" description="Disordered" evidence="6">
    <location>
        <begin position="366"/>
        <end position="389"/>
    </location>
</feature>
<protein>
    <recommendedName>
        <fullName evidence="8">Xylanolytic transcriptional activator regulatory domain-containing protein</fullName>
    </recommendedName>
</protein>
<dbReference type="EMBL" id="JBAWTH010000021">
    <property type="protein sequence ID" value="KAL2287175.1"/>
    <property type="molecule type" value="Genomic_DNA"/>
</dbReference>
<comment type="subcellular location">
    <subcellularLocation>
        <location evidence="1">Nucleus</location>
    </subcellularLocation>
</comment>
<evidence type="ECO:0000259" key="8">
    <source>
        <dbReference type="SMART" id="SM00906"/>
    </source>
</evidence>
<name>A0ABR4EXK0_9PEZI</name>
<dbReference type="InterPro" id="IPR007219">
    <property type="entry name" value="XnlR_reg_dom"/>
</dbReference>
<dbReference type="InterPro" id="IPR051711">
    <property type="entry name" value="Stress_Response_Reg"/>
</dbReference>
<keyword evidence="5" id="KW-0539">Nucleus</keyword>
<evidence type="ECO:0000256" key="6">
    <source>
        <dbReference type="SAM" id="MobiDB-lite"/>
    </source>
</evidence>
<dbReference type="Pfam" id="PF04082">
    <property type="entry name" value="Fungal_trans"/>
    <property type="match status" value="1"/>
</dbReference>
<keyword evidence="10" id="KW-1185">Reference proteome</keyword>
<comment type="caution">
    <text evidence="9">The sequence shown here is derived from an EMBL/GenBank/DDBJ whole genome shotgun (WGS) entry which is preliminary data.</text>
</comment>
<keyword evidence="7" id="KW-1133">Transmembrane helix</keyword>
<evidence type="ECO:0000313" key="10">
    <source>
        <dbReference type="Proteomes" id="UP001600888"/>
    </source>
</evidence>
<evidence type="ECO:0000313" key="9">
    <source>
        <dbReference type="EMBL" id="KAL2287175.1"/>
    </source>
</evidence>
<dbReference type="Proteomes" id="UP001600888">
    <property type="component" value="Unassembled WGS sequence"/>
</dbReference>
<feature type="domain" description="Xylanolytic transcriptional activator regulatory" evidence="8">
    <location>
        <begin position="68"/>
        <end position="144"/>
    </location>
</feature>
<keyword evidence="7" id="KW-0812">Transmembrane</keyword>
<dbReference type="PANTHER" id="PTHR47540">
    <property type="entry name" value="THIAMINE REPRESSIBLE GENES REGULATORY PROTEIN THI5"/>
    <property type="match status" value="1"/>
</dbReference>
<sequence length="471" mass="53383">MVFAQASLYMTEPATDSHHEKMADVSSRYFLAAEHQLQKERGQVRLASVQARLAQCFWLLSQSRINHCWTLFGTTAHLGLAIGLNRGKKTEAQGRTGKVETECRRRTFWCTYTLDKYLAAALGRPRTFHEEDIDQELPSCIDDSDLEQVGVEHKAPIGQPLMLGAVAHIRLSRINDGILKDLYPIWPLSTSVRLKVTAQYSTRLRNWYQEMAEFLDSGRINASLLLPIYQRQRHVLNLAYWHATILTHRPFLLNKFGVTRTSANTTQVEDRVKECLQAALNICDLVDELISAKMMFKAFWFTSYYAFCAAVVLYVFSIQQKASNPEDRHLSVATRCQEQMSMIAEEHSLARRYCLVLDELRKEAIRHSEQPPDDQTMVAVDDSHPQHLENPGQEEAVLAETAGFGQHPFTSDVNDINGFDASPGSSLYDMSGWGTFDSMVTSGFGNLEDLLGDGSFQFSDSTQRVLESNYY</sequence>
<feature type="transmembrane region" description="Helical" evidence="7">
    <location>
        <begin position="298"/>
        <end position="316"/>
    </location>
</feature>
<keyword evidence="3" id="KW-0238">DNA-binding</keyword>
<accession>A0ABR4EXK0</accession>
<dbReference type="PANTHER" id="PTHR47540:SF3">
    <property type="entry name" value="ZN(II)2CYS6 TRANSCRIPTION FACTOR (EUROFUNG)"/>
    <property type="match status" value="1"/>
</dbReference>
<evidence type="ECO:0000256" key="7">
    <source>
        <dbReference type="SAM" id="Phobius"/>
    </source>
</evidence>
<evidence type="ECO:0000256" key="2">
    <source>
        <dbReference type="ARBA" id="ARBA00023015"/>
    </source>
</evidence>
<proteinExistence type="predicted"/>
<dbReference type="SMART" id="SM00906">
    <property type="entry name" value="Fungal_trans"/>
    <property type="match status" value="1"/>
</dbReference>
<evidence type="ECO:0000256" key="3">
    <source>
        <dbReference type="ARBA" id="ARBA00023125"/>
    </source>
</evidence>
<organism evidence="9 10">
    <name type="scientific">Diaporthe vaccinii</name>
    <dbReference type="NCBI Taxonomy" id="105482"/>
    <lineage>
        <taxon>Eukaryota</taxon>
        <taxon>Fungi</taxon>
        <taxon>Dikarya</taxon>
        <taxon>Ascomycota</taxon>
        <taxon>Pezizomycotina</taxon>
        <taxon>Sordariomycetes</taxon>
        <taxon>Sordariomycetidae</taxon>
        <taxon>Diaporthales</taxon>
        <taxon>Diaporthaceae</taxon>
        <taxon>Diaporthe</taxon>
        <taxon>Diaporthe eres species complex</taxon>
    </lineage>
</organism>
<evidence type="ECO:0000256" key="4">
    <source>
        <dbReference type="ARBA" id="ARBA00023163"/>
    </source>
</evidence>
<gene>
    <name evidence="9" type="ORF">FJTKL_06170</name>
</gene>
<evidence type="ECO:0000256" key="1">
    <source>
        <dbReference type="ARBA" id="ARBA00004123"/>
    </source>
</evidence>